<dbReference type="GO" id="GO:0005876">
    <property type="term" value="C:spindle microtubule"/>
    <property type="evidence" value="ECO:0007669"/>
    <property type="project" value="TreeGrafter"/>
</dbReference>
<evidence type="ECO:0000256" key="4">
    <source>
        <dbReference type="ARBA" id="ARBA00023054"/>
    </source>
</evidence>
<organism evidence="6 7">
    <name type="scientific">Ameiurus melas</name>
    <name type="common">Black bullhead</name>
    <name type="synonym">Silurus melas</name>
    <dbReference type="NCBI Taxonomy" id="219545"/>
    <lineage>
        <taxon>Eukaryota</taxon>
        <taxon>Metazoa</taxon>
        <taxon>Chordata</taxon>
        <taxon>Craniata</taxon>
        <taxon>Vertebrata</taxon>
        <taxon>Euteleostomi</taxon>
        <taxon>Actinopterygii</taxon>
        <taxon>Neopterygii</taxon>
        <taxon>Teleostei</taxon>
        <taxon>Ostariophysi</taxon>
        <taxon>Siluriformes</taxon>
        <taxon>Ictaluridae</taxon>
        <taxon>Ameiurus</taxon>
    </lineage>
</organism>
<dbReference type="InterPro" id="IPR051841">
    <property type="entry name" value="MT-Golgi_org_protein"/>
</dbReference>
<dbReference type="PANTHER" id="PTHR18902">
    <property type="entry name" value="NUCLEAR MITOTIC APPARATUS PROTEIN 1-RELATED"/>
    <property type="match status" value="1"/>
</dbReference>
<dbReference type="Proteomes" id="UP000593565">
    <property type="component" value="Unassembled WGS sequence"/>
</dbReference>
<gene>
    <name evidence="6" type="ORF">AMELA_G00293240</name>
</gene>
<dbReference type="GO" id="GO:0000922">
    <property type="term" value="C:spindle pole"/>
    <property type="evidence" value="ECO:0007669"/>
    <property type="project" value="TreeGrafter"/>
</dbReference>
<dbReference type="EMBL" id="JAAGNN010000030">
    <property type="protein sequence ID" value="KAF4070269.1"/>
    <property type="molecule type" value="Genomic_DNA"/>
</dbReference>
<dbReference type="GO" id="GO:0005737">
    <property type="term" value="C:cytoplasm"/>
    <property type="evidence" value="ECO:0007669"/>
    <property type="project" value="UniProtKB-SubCell"/>
</dbReference>
<keyword evidence="2" id="KW-0963">Cytoplasm</keyword>
<keyword evidence="4 5" id="KW-0175">Coiled coil</keyword>
<keyword evidence="7" id="KW-1185">Reference proteome</keyword>
<evidence type="ECO:0000256" key="5">
    <source>
        <dbReference type="SAM" id="Coils"/>
    </source>
</evidence>
<dbReference type="GO" id="GO:0008017">
    <property type="term" value="F:microtubule binding"/>
    <property type="evidence" value="ECO:0007669"/>
    <property type="project" value="TreeGrafter"/>
</dbReference>
<dbReference type="GO" id="GO:0005813">
    <property type="term" value="C:centrosome"/>
    <property type="evidence" value="ECO:0007669"/>
    <property type="project" value="TreeGrafter"/>
</dbReference>
<comment type="caution">
    <text evidence="6">The sequence shown here is derived from an EMBL/GenBank/DDBJ whole genome shotgun (WGS) entry which is preliminary data.</text>
</comment>
<evidence type="ECO:0000313" key="6">
    <source>
        <dbReference type="EMBL" id="KAF4070269.1"/>
    </source>
</evidence>
<evidence type="ECO:0000313" key="7">
    <source>
        <dbReference type="Proteomes" id="UP000593565"/>
    </source>
</evidence>
<sequence length="181" mass="20211">MGKMVFRQYEECLTEQIQILEGKISVLEDELEKLSQQPQEKGEVLGPILEWEKLKQELADLSLKSSQLDEIISLLANEKMAVETLLAEERSSFEKETLRLEGHVSDLNQSINNIQAEKEAQEQASKTTQETLTSQIAALETDLARLQQLEVQLTVELAASAELRQQRGALVGKGRLLGGHG</sequence>
<feature type="coiled-coil region" evidence="5">
    <location>
        <begin position="104"/>
        <end position="166"/>
    </location>
</feature>
<feature type="coiled-coil region" evidence="5">
    <location>
        <begin position="10"/>
        <end position="37"/>
    </location>
</feature>
<name>A0A7J5ZKG2_AMEME</name>
<proteinExistence type="predicted"/>
<evidence type="ECO:0000256" key="1">
    <source>
        <dbReference type="ARBA" id="ARBA00004496"/>
    </source>
</evidence>
<reference evidence="6 7" key="1">
    <citation type="submission" date="2020-02" db="EMBL/GenBank/DDBJ databases">
        <title>A chromosome-scale genome assembly of the black bullhead catfish (Ameiurus melas).</title>
        <authorList>
            <person name="Wen M."/>
            <person name="Zham M."/>
            <person name="Cabau C."/>
            <person name="Klopp C."/>
            <person name="Donnadieu C."/>
            <person name="Roques C."/>
            <person name="Bouchez O."/>
            <person name="Lampietro C."/>
            <person name="Jouanno E."/>
            <person name="Herpin A."/>
            <person name="Louis A."/>
            <person name="Berthelot C."/>
            <person name="Parey E."/>
            <person name="Roest-Crollius H."/>
            <person name="Braasch I."/>
            <person name="Postlethwait J."/>
            <person name="Robinson-Rechavi M."/>
            <person name="Echchiki A."/>
            <person name="Begum T."/>
            <person name="Montfort J."/>
            <person name="Schartl M."/>
            <person name="Bobe J."/>
            <person name="Guiguen Y."/>
        </authorList>
    </citation>
    <scope>NUCLEOTIDE SEQUENCE [LARGE SCALE GENOMIC DNA]</scope>
    <source>
        <strain evidence="6">M_S1</strain>
        <tissue evidence="6">Blood</tissue>
    </source>
</reference>
<evidence type="ECO:0000256" key="3">
    <source>
        <dbReference type="ARBA" id="ARBA00022553"/>
    </source>
</evidence>
<protein>
    <submittedName>
        <fullName evidence="6">Uncharacterized protein</fullName>
    </submittedName>
</protein>
<dbReference type="PANTHER" id="PTHR18902:SF24">
    <property type="entry name" value="NUCLEAR MITOTIC APPARATUS PROTEIN 1"/>
    <property type="match status" value="1"/>
</dbReference>
<accession>A0A7J5ZKG2</accession>
<dbReference type="AlphaFoldDB" id="A0A7J5ZKG2"/>
<keyword evidence="3" id="KW-0597">Phosphoprotein</keyword>
<dbReference type="GO" id="GO:0000132">
    <property type="term" value="P:establishment of mitotic spindle orientation"/>
    <property type="evidence" value="ECO:0007669"/>
    <property type="project" value="TreeGrafter"/>
</dbReference>
<evidence type="ECO:0000256" key="2">
    <source>
        <dbReference type="ARBA" id="ARBA00022490"/>
    </source>
</evidence>
<comment type="subcellular location">
    <subcellularLocation>
        <location evidence="1">Cytoplasm</location>
    </subcellularLocation>
</comment>